<evidence type="ECO:0000313" key="3">
    <source>
        <dbReference type="EMBL" id="ORY76493.1"/>
    </source>
</evidence>
<protein>
    <submittedName>
        <fullName evidence="3">Uncharacterized protein</fullName>
    </submittedName>
</protein>
<dbReference type="CDD" id="cd00064">
    <property type="entry name" value="FU"/>
    <property type="match status" value="1"/>
</dbReference>
<sequence>MFKNILKLFTLVAACSTVVNAAATLDYTKEGVLRKEDKCDINFVNFGIEADISGLKVKKENNSDGSFNLSIAELKNGNVGLRSNESGYTFDENKETKDYVKITQSGNDLKDFEVKPASKGKFSLVVKNLKSCDGLSIKQTFKDDALMNTYLYYSNVTPEDINHPFNIVEFGPSSNDVPYDTLSWNMNTGLDAVREKCRIFIDFRETNNVGGFHWVWYVSTDTINADKCDNPTFYNIAKKSYASMEVMDELFGDHYNGYVIKREGKENGHMDGILVDQKYLIEIYQNGCDEQNKDQVICTISSNKKLTYKEFTEEFVKNCSSVIENPEEEVKWSVDENGVTAKFDTYSLNITNYNRGALPKNENESVSYKEFKAANSSGIARFNVCTKCGDGSYIGEKCKCEPCPENCTKCTDGKTCTECATGSELVDGKCKIITTTTTTTTTAVEETETIGNTIVTVKTDNEEETEEVKDSEETSGINDSDVEPDDVSDAPTVVEDEKESEIEEVDAEAATNDEVSDEEGETEAIATAGDDDETDDEEEEEGETDHTSKKSTKIVVVKKPKTVKKCAVKEYL</sequence>
<keyword evidence="4" id="KW-1185">Reference proteome</keyword>
<reference evidence="3 4" key="1">
    <citation type="submission" date="2016-08" db="EMBL/GenBank/DDBJ databases">
        <title>A Parts List for Fungal Cellulosomes Revealed by Comparative Genomics.</title>
        <authorList>
            <consortium name="DOE Joint Genome Institute"/>
            <person name="Haitjema C.H."/>
            <person name="Gilmore S.P."/>
            <person name="Henske J.K."/>
            <person name="Solomon K.V."/>
            <person name="De Groot R."/>
            <person name="Kuo A."/>
            <person name="Mondo S.J."/>
            <person name="Salamov A.A."/>
            <person name="Labutti K."/>
            <person name="Zhao Z."/>
            <person name="Chiniquy J."/>
            <person name="Barry K."/>
            <person name="Brewer H.M."/>
            <person name="Purvine S.O."/>
            <person name="Wright A.T."/>
            <person name="Boxma B."/>
            <person name="Van Alen T."/>
            <person name="Hackstein J.H."/>
            <person name="Baker S.E."/>
            <person name="Grigoriev I.V."/>
            <person name="O'Malley M.A."/>
        </authorList>
    </citation>
    <scope>NUCLEOTIDE SEQUENCE [LARGE SCALE GENOMIC DNA]</scope>
    <source>
        <strain evidence="3 4">G1</strain>
    </source>
</reference>
<name>A0A1Y2EY25_9FUNG</name>
<evidence type="ECO:0000256" key="2">
    <source>
        <dbReference type="SAM" id="SignalP"/>
    </source>
</evidence>
<dbReference type="OrthoDB" id="286906at2759"/>
<gene>
    <name evidence="3" type="ORF">LY90DRAFT_698808</name>
</gene>
<accession>A0A1Y2EY25</accession>
<dbReference type="EMBL" id="MCOG01000022">
    <property type="protein sequence ID" value="ORY76493.1"/>
    <property type="molecule type" value="Genomic_DNA"/>
</dbReference>
<dbReference type="InterPro" id="IPR006212">
    <property type="entry name" value="Furin_repeat"/>
</dbReference>
<dbReference type="Gene3D" id="2.10.220.10">
    <property type="entry name" value="Hormone Receptor, Insulin-like Growth Factor Receptor 1, Chain A, domain 2"/>
    <property type="match status" value="1"/>
</dbReference>
<keyword evidence="2" id="KW-0732">Signal</keyword>
<feature type="chain" id="PRO_5012643836" evidence="2">
    <location>
        <begin position="22"/>
        <end position="572"/>
    </location>
</feature>
<dbReference type="InterPro" id="IPR009030">
    <property type="entry name" value="Growth_fac_rcpt_cys_sf"/>
</dbReference>
<evidence type="ECO:0000256" key="1">
    <source>
        <dbReference type="SAM" id="MobiDB-lite"/>
    </source>
</evidence>
<feature type="compositionally biased region" description="Acidic residues" evidence="1">
    <location>
        <begin position="529"/>
        <end position="543"/>
    </location>
</feature>
<evidence type="ECO:0000313" key="4">
    <source>
        <dbReference type="Proteomes" id="UP000193920"/>
    </source>
</evidence>
<organism evidence="3 4">
    <name type="scientific">Neocallimastix californiae</name>
    <dbReference type="NCBI Taxonomy" id="1754190"/>
    <lineage>
        <taxon>Eukaryota</taxon>
        <taxon>Fungi</taxon>
        <taxon>Fungi incertae sedis</taxon>
        <taxon>Chytridiomycota</taxon>
        <taxon>Chytridiomycota incertae sedis</taxon>
        <taxon>Neocallimastigomycetes</taxon>
        <taxon>Neocallimastigales</taxon>
        <taxon>Neocallimastigaceae</taxon>
        <taxon>Neocallimastix</taxon>
    </lineage>
</organism>
<feature type="compositionally biased region" description="Acidic residues" evidence="1">
    <location>
        <begin position="480"/>
        <end position="507"/>
    </location>
</feature>
<feature type="compositionally biased region" description="Acidic residues" evidence="1">
    <location>
        <begin position="461"/>
        <end position="470"/>
    </location>
</feature>
<proteinExistence type="predicted"/>
<feature type="region of interest" description="Disordered" evidence="1">
    <location>
        <begin position="457"/>
        <end position="552"/>
    </location>
</feature>
<feature type="signal peptide" evidence="2">
    <location>
        <begin position="1"/>
        <end position="21"/>
    </location>
</feature>
<dbReference type="STRING" id="1754190.A0A1Y2EY25"/>
<comment type="caution">
    <text evidence="3">The sequence shown here is derived from an EMBL/GenBank/DDBJ whole genome shotgun (WGS) entry which is preliminary data.</text>
</comment>
<dbReference type="Proteomes" id="UP000193920">
    <property type="component" value="Unassembled WGS sequence"/>
</dbReference>
<dbReference type="AlphaFoldDB" id="A0A1Y2EY25"/>
<dbReference type="SUPFAM" id="SSF57184">
    <property type="entry name" value="Growth factor receptor domain"/>
    <property type="match status" value="1"/>
</dbReference>